<keyword evidence="7" id="KW-0406">Ion transport</keyword>
<evidence type="ECO:0000256" key="7">
    <source>
        <dbReference type="ARBA" id="ARBA00023065"/>
    </source>
</evidence>
<evidence type="ECO:0000256" key="13">
    <source>
        <dbReference type="SAM" id="SignalP"/>
    </source>
</evidence>
<keyword evidence="2 11" id="KW-0813">Transport</keyword>
<protein>
    <submittedName>
        <fullName evidence="16">TonB-dependent receptor</fullName>
    </submittedName>
</protein>
<keyword evidence="10 11" id="KW-0998">Cell outer membrane</keyword>
<dbReference type="GO" id="GO:0009279">
    <property type="term" value="C:cell outer membrane"/>
    <property type="evidence" value="ECO:0007669"/>
    <property type="project" value="UniProtKB-SubCell"/>
</dbReference>
<comment type="subcellular location">
    <subcellularLocation>
        <location evidence="1 11">Cell outer membrane</location>
        <topology evidence="1 11">Multi-pass membrane protein</topology>
    </subcellularLocation>
</comment>
<keyword evidence="5 11" id="KW-0812">Transmembrane</keyword>
<dbReference type="Pfam" id="PF00593">
    <property type="entry name" value="TonB_dep_Rec_b-barrel"/>
    <property type="match status" value="1"/>
</dbReference>
<dbReference type="GO" id="GO:0006826">
    <property type="term" value="P:iron ion transport"/>
    <property type="evidence" value="ECO:0007669"/>
    <property type="project" value="UniProtKB-KW"/>
</dbReference>
<evidence type="ECO:0000256" key="6">
    <source>
        <dbReference type="ARBA" id="ARBA00023004"/>
    </source>
</evidence>
<organism evidence="16">
    <name type="scientific">Sphingomonas sp. JE1</name>
    <dbReference type="NCBI Taxonomy" id="1628059"/>
    <lineage>
        <taxon>Bacteria</taxon>
        <taxon>Pseudomonadati</taxon>
        <taxon>Pseudomonadota</taxon>
        <taxon>Alphaproteobacteria</taxon>
        <taxon>Sphingomonadales</taxon>
        <taxon>Sphingomonadaceae</taxon>
        <taxon>Sphingomonas</taxon>
    </lineage>
</organism>
<feature type="domain" description="TonB-dependent receptor-like beta-barrel" evidence="14">
    <location>
        <begin position="322"/>
        <end position="745"/>
    </location>
</feature>
<keyword evidence="8 12" id="KW-0798">TonB box</keyword>
<evidence type="ECO:0000256" key="1">
    <source>
        <dbReference type="ARBA" id="ARBA00004571"/>
    </source>
</evidence>
<dbReference type="Pfam" id="PF07715">
    <property type="entry name" value="Plug"/>
    <property type="match status" value="1"/>
</dbReference>
<evidence type="ECO:0000256" key="5">
    <source>
        <dbReference type="ARBA" id="ARBA00022692"/>
    </source>
</evidence>
<dbReference type="InterPro" id="IPR036942">
    <property type="entry name" value="Beta-barrel_TonB_sf"/>
</dbReference>
<feature type="domain" description="TonB-dependent receptor plug" evidence="15">
    <location>
        <begin position="63"/>
        <end position="172"/>
    </location>
</feature>
<evidence type="ECO:0000259" key="14">
    <source>
        <dbReference type="Pfam" id="PF00593"/>
    </source>
</evidence>
<proteinExistence type="inferred from homology"/>
<dbReference type="PANTHER" id="PTHR32552">
    <property type="entry name" value="FERRICHROME IRON RECEPTOR-RELATED"/>
    <property type="match status" value="1"/>
</dbReference>
<dbReference type="Gene3D" id="2.40.170.20">
    <property type="entry name" value="TonB-dependent receptor, beta-barrel domain"/>
    <property type="match status" value="1"/>
</dbReference>
<evidence type="ECO:0000256" key="9">
    <source>
        <dbReference type="ARBA" id="ARBA00023136"/>
    </source>
</evidence>
<keyword evidence="13" id="KW-0732">Signal</keyword>
<evidence type="ECO:0000256" key="3">
    <source>
        <dbReference type="ARBA" id="ARBA00022452"/>
    </source>
</evidence>
<geneLocation type="plasmid" evidence="16">
    <name>pJE1</name>
</geneLocation>
<accession>A0A0D4ZZI2</accession>
<feature type="signal peptide" evidence="13">
    <location>
        <begin position="1"/>
        <end position="28"/>
    </location>
</feature>
<dbReference type="EMBL" id="KM017071">
    <property type="protein sequence ID" value="AJW29450.1"/>
    <property type="molecule type" value="Genomic_DNA"/>
</dbReference>
<evidence type="ECO:0000256" key="12">
    <source>
        <dbReference type="RuleBase" id="RU003357"/>
    </source>
</evidence>
<keyword evidence="9 11" id="KW-0472">Membrane</keyword>
<dbReference type="InterPro" id="IPR012910">
    <property type="entry name" value="Plug_dom"/>
</dbReference>
<reference evidence="16" key="1">
    <citation type="submission" date="2014-06" db="EMBL/GenBank/DDBJ databases">
        <title>Molecular and ecological studies on carbamate pesticide degrading bacteria isolated from agricultural soils.</title>
        <authorList>
            <person name="Kim D.-U."/>
            <person name="Ka J.-O."/>
        </authorList>
    </citation>
    <scope>NUCLEOTIDE SEQUENCE</scope>
    <source>
        <strain evidence="16">JE1</strain>
        <plasmid evidence="16">pJE1</plasmid>
    </source>
</reference>
<keyword evidence="4" id="KW-0410">Iron transport</keyword>
<dbReference type="PANTHER" id="PTHR32552:SF81">
    <property type="entry name" value="TONB-DEPENDENT OUTER MEMBRANE RECEPTOR"/>
    <property type="match status" value="1"/>
</dbReference>
<keyword evidence="16" id="KW-0614">Plasmid</keyword>
<evidence type="ECO:0000256" key="8">
    <source>
        <dbReference type="ARBA" id="ARBA00023077"/>
    </source>
</evidence>
<evidence type="ECO:0000256" key="4">
    <source>
        <dbReference type="ARBA" id="ARBA00022496"/>
    </source>
</evidence>
<gene>
    <name evidence="16" type="ORF">pJE1_028</name>
</gene>
<evidence type="ECO:0000256" key="2">
    <source>
        <dbReference type="ARBA" id="ARBA00022448"/>
    </source>
</evidence>
<feature type="chain" id="PRO_5002290471" evidence="13">
    <location>
        <begin position="29"/>
        <end position="774"/>
    </location>
</feature>
<sequence length="774" mass="84131">MSIGYCVNVSRLAITAGIMTAAVSPVFAQDVPQSSAGSAAVPQASEGGLGEIVVTAQRRPEKLQEIPVAVTAFTEGTIRNLNLNDAISVSKYVPSMISQHNAGLATANSYFLRGLGNTQSAATFDPPVGTYVDDIYVARQNANNYAFFDTERVEVLRGPQGTLFGRNTTGGAVSIIMRKPSDRMGAKFEFTAGSFERITAKASVDIPITDKILTKWSAFYIKDDGYLKNITTGERLNGEKSYGVRGDLRLLPTDDLTIDLSGEFTNNTGTYFGVRTLPVPSAKFRTANTPVFYEAATNMTTVSCKGDPVTILLSTQNGLCLNSDNYAATAHINWATDAGTLEAIFGWRDQKQGYINNYSSGTVNKYAGFVLADAIKNKQHSGELKWSSEMLDGKLRYVAGVFYLQENNDLRTAAFTGGTTSFVLASTTAGGVTYGNDVHFRQKVQTAAAYLQADYELLDGLTATLGARYTWEEKKLGFFLSDRFFNPLYTSNPLGAAGYDSSQVEAAGVPLRQTQKRVTPRIALSYKLDPNTLLFASATNGFKSGGWNGTNSVPFQVLPFRPEVTWSYEGGFKSELFNRKLRLNGTVYLARTKDLQVTSGIIIPPSTTVSQLARNAGKLQTYGFEWETAYAPNRYLTIFVNGSVNRGKYLSTVLTPGVPAASQIQTSTIPLRVPRFQLASGATYKIPIDAVGADIGLTAAYRHNSSYAVAALNTAFAPTEDFVDLNFTLEDQDGKWGAAFGVTNLTKQETITANFISLFPGDPRRFTGRLWFNF</sequence>
<comment type="similarity">
    <text evidence="11 12">Belongs to the TonB-dependent receptor family.</text>
</comment>
<evidence type="ECO:0000313" key="16">
    <source>
        <dbReference type="EMBL" id="AJW29450.1"/>
    </source>
</evidence>
<evidence type="ECO:0000259" key="15">
    <source>
        <dbReference type="Pfam" id="PF07715"/>
    </source>
</evidence>
<keyword evidence="3 11" id="KW-1134">Transmembrane beta strand</keyword>
<evidence type="ECO:0000256" key="11">
    <source>
        <dbReference type="PROSITE-ProRule" id="PRU01360"/>
    </source>
</evidence>
<dbReference type="InterPro" id="IPR000531">
    <property type="entry name" value="Beta-barrel_TonB"/>
</dbReference>
<dbReference type="SUPFAM" id="SSF56935">
    <property type="entry name" value="Porins"/>
    <property type="match status" value="1"/>
</dbReference>
<dbReference type="InterPro" id="IPR039426">
    <property type="entry name" value="TonB-dep_rcpt-like"/>
</dbReference>
<keyword evidence="16" id="KW-0675">Receptor</keyword>
<keyword evidence="6" id="KW-0408">Iron</keyword>
<evidence type="ECO:0000256" key="10">
    <source>
        <dbReference type="ARBA" id="ARBA00023237"/>
    </source>
</evidence>
<dbReference type="PROSITE" id="PS52016">
    <property type="entry name" value="TONB_DEPENDENT_REC_3"/>
    <property type="match status" value="1"/>
</dbReference>
<dbReference type="AlphaFoldDB" id="A0A0D4ZZI2"/>
<name>A0A0D4ZZI2_9SPHN</name>